<accession>A0A344J2Q0</accession>
<feature type="signal peptide" evidence="1">
    <location>
        <begin position="1"/>
        <end position="27"/>
    </location>
</feature>
<proteinExistence type="predicted"/>
<dbReference type="OrthoDB" id="6025470at2"/>
<keyword evidence="3" id="KW-1185">Reference proteome</keyword>
<evidence type="ECO:0000256" key="1">
    <source>
        <dbReference type="SAM" id="SignalP"/>
    </source>
</evidence>
<protein>
    <recommendedName>
        <fullName evidence="4">Lipoprotein</fullName>
    </recommendedName>
</protein>
<reference evidence="3" key="1">
    <citation type="submission" date="2018-05" db="EMBL/GenBank/DDBJ databases">
        <title>Luteimonas pekinense sp. nov., isolated from human Meibomian gland secretions, Beijing, China.</title>
        <authorList>
            <person name="Wen T."/>
            <person name="Bai H."/>
            <person name="Lv H."/>
        </authorList>
    </citation>
    <scope>NUCLEOTIDE SEQUENCE [LARGE SCALE GENOMIC DNA]</scope>
    <source>
        <strain evidence="3">83-4</strain>
    </source>
</reference>
<evidence type="ECO:0008006" key="4">
    <source>
        <dbReference type="Google" id="ProtNLM"/>
    </source>
</evidence>
<evidence type="ECO:0000313" key="3">
    <source>
        <dbReference type="Proteomes" id="UP000251842"/>
    </source>
</evidence>
<dbReference type="PROSITE" id="PS51257">
    <property type="entry name" value="PROKAR_LIPOPROTEIN"/>
    <property type="match status" value="1"/>
</dbReference>
<dbReference type="RefSeq" id="WP_112925532.1">
    <property type="nucleotide sequence ID" value="NZ_CP029556.1"/>
</dbReference>
<dbReference type="EMBL" id="CP029556">
    <property type="protein sequence ID" value="AXA83310.1"/>
    <property type="molecule type" value="Genomic_DNA"/>
</dbReference>
<dbReference type="Proteomes" id="UP000251842">
    <property type="component" value="Chromosome"/>
</dbReference>
<evidence type="ECO:0000313" key="2">
    <source>
        <dbReference type="EMBL" id="AXA83310.1"/>
    </source>
</evidence>
<name>A0A344J2Q0_9GAMM</name>
<sequence>MNARSPLALAAATLVALTACGKSPAPAATPAQDAAASTSSHCLQYAPGMVTLSGMATTRMMSAPGKASRNAMLLTLDAPICIATHAARAAEYPAVDSIKVIELVPQSDFADAFSLAGQRVTAHGGLVPMSGDGVAAPVGMVLRTLKPAQ</sequence>
<dbReference type="AlphaFoldDB" id="A0A344J2Q0"/>
<organism evidence="2 3">
    <name type="scientific">Solilutibacter oculi</name>
    <dbReference type="NCBI Taxonomy" id="2698682"/>
    <lineage>
        <taxon>Bacteria</taxon>
        <taxon>Pseudomonadati</taxon>
        <taxon>Pseudomonadota</taxon>
        <taxon>Gammaproteobacteria</taxon>
        <taxon>Lysobacterales</taxon>
        <taxon>Lysobacteraceae</taxon>
        <taxon>Solilutibacter</taxon>
    </lineage>
</organism>
<keyword evidence="1" id="KW-0732">Signal</keyword>
<dbReference type="KEGG" id="lue:DCD74_00135"/>
<feature type="chain" id="PRO_5016707813" description="Lipoprotein" evidence="1">
    <location>
        <begin position="28"/>
        <end position="149"/>
    </location>
</feature>
<gene>
    <name evidence="2" type="ORF">DCD74_00135</name>
</gene>